<evidence type="ECO:0000313" key="5">
    <source>
        <dbReference type="Proteomes" id="UP001499882"/>
    </source>
</evidence>
<dbReference type="RefSeq" id="WP_345527491.1">
    <property type="nucleotide sequence ID" value="NZ_BAABKN010000015.1"/>
</dbReference>
<dbReference type="PANTHER" id="PTHR30055">
    <property type="entry name" value="HTH-TYPE TRANSCRIPTIONAL REGULATOR RUTR"/>
    <property type="match status" value="1"/>
</dbReference>
<feature type="DNA-binding region" description="H-T-H motif" evidence="2">
    <location>
        <begin position="32"/>
        <end position="51"/>
    </location>
</feature>
<dbReference type="SUPFAM" id="SSF46689">
    <property type="entry name" value="Homeodomain-like"/>
    <property type="match status" value="1"/>
</dbReference>
<dbReference type="Pfam" id="PF00440">
    <property type="entry name" value="TetR_N"/>
    <property type="match status" value="1"/>
</dbReference>
<dbReference type="InterPro" id="IPR041490">
    <property type="entry name" value="KstR2_TetR_C"/>
</dbReference>
<feature type="domain" description="HTH tetR-type" evidence="3">
    <location>
        <begin position="9"/>
        <end position="69"/>
    </location>
</feature>
<dbReference type="InterPro" id="IPR050109">
    <property type="entry name" value="HTH-type_TetR-like_transc_reg"/>
</dbReference>
<dbReference type="PANTHER" id="PTHR30055:SF200">
    <property type="entry name" value="HTH-TYPE TRANSCRIPTIONAL REPRESSOR BDCR"/>
    <property type="match status" value="1"/>
</dbReference>
<reference evidence="5" key="1">
    <citation type="journal article" date="2019" name="Int. J. Syst. Evol. Microbiol.">
        <title>The Global Catalogue of Microorganisms (GCM) 10K type strain sequencing project: providing services to taxonomists for standard genome sequencing and annotation.</title>
        <authorList>
            <consortium name="The Broad Institute Genomics Platform"/>
            <consortium name="The Broad Institute Genome Sequencing Center for Infectious Disease"/>
            <person name="Wu L."/>
            <person name="Ma J."/>
        </authorList>
    </citation>
    <scope>NUCLEOTIDE SEQUENCE [LARGE SCALE GENOMIC DNA]</scope>
    <source>
        <strain evidence="5">JCM 18532</strain>
    </source>
</reference>
<dbReference type="PRINTS" id="PR00455">
    <property type="entry name" value="HTHTETR"/>
</dbReference>
<dbReference type="SUPFAM" id="SSF48498">
    <property type="entry name" value="Tetracyclin repressor-like, C-terminal domain"/>
    <property type="match status" value="1"/>
</dbReference>
<dbReference type="Proteomes" id="UP001499882">
    <property type="component" value="Unassembled WGS sequence"/>
</dbReference>
<protein>
    <recommendedName>
        <fullName evidence="3">HTH tetR-type domain-containing protein</fullName>
    </recommendedName>
</protein>
<dbReference type="PROSITE" id="PS50977">
    <property type="entry name" value="HTH_TETR_2"/>
    <property type="match status" value="1"/>
</dbReference>
<dbReference type="InterPro" id="IPR001647">
    <property type="entry name" value="HTH_TetR"/>
</dbReference>
<dbReference type="Gene3D" id="1.10.357.10">
    <property type="entry name" value="Tetracycline Repressor, domain 2"/>
    <property type="match status" value="1"/>
</dbReference>
<dbReference type="EMBL" id="BAABKN010000015">
    <property type="protein sequence ID" value="GAA4742238.1"/>
    <property type="molecule type" value="Genomic_DNA"/>
</dbReference>
<proteinExistence type="predicted"/>
<organism evidence="4 5">
    <name type="scientific">Nocardioides endophyticus</name>
    <dbReference type="NCBI Taxonomy" id="1353775"/>
    <lineage>
        <taxon>Bacteria</taxon>
        <taxon>Bacillati</taxon>
        <taxon>Actinomycetota</taxon>
        <taxon>Actinomycetes</taxon>
        <taxon>Propionibacteriales</taxon>
        <taxon>Nocardioidaceae</taxon>
        <taxon>Nocardioides</taxon>
    </lineage>
</organism>
<dbReference type="Pfam" id="PF17932">
    <property type="entry name" value="TetR_C_24"/>
    <property type="match status" value="1"/>
</dbReference>
<dbReference type="InterPro" id="IPR009057">
    <property type="entry name" value="Homeodomain-like_sf"/>
</dbReference>
<name>A0ABP8Z0K4_9ACTN</name>
<comment type="caution">
    <text evidence="4">The sequence shown here is derived from an EMBL/GenBank/DDBJ whole genome shotgun (WGS) entry which is preliminary data.</text>
</comment>
<dbReference type="InterPro" id="IPR036271">
    <property type="entry name" value="Tet_transcr_reg_TetR-rel_C_sf"/>
</dbReference>
<keyword evidence="1 2" id="KW-0238">DNA-binding</keyword>
<accession>A0ABP8Z0K4</accession>
<keyword evidence="5" id="KW-1185">Reference proteome</keyword>
<evidence type="ECO:0000313" key="4">
    <source>
        <dbReference type="EMBL" id="GAA4742238.1"/>
    </source>
</evidence>
<evidence type="ECO:0000256" key="1">
    <source>
        <dbReference type="ARBA" id="ARBA00023125"/>
    </source>
</evidence>
<evidence type="ECO:0000259" key="3">
    <source>
        <dbReference type="PROSITE" id="PS50977"/>
    </source>
</evidence>
<evidence type="ECO:0000256" key="2">
    <source>
        <dbReference type="PROSITE-ProRule" id="PRU00335"/>
    </source>
</evidence>
<gene>
    <name evidence="4" type="ORF">GCM10023350_28740</name>
</gene>
<sequence length="200" mass="22637">MRIAGSNRDETWNRVRTAGVDLLYRHGFEAMNTRQLAEAAGLKPGSLYYYFSSKEEFLHRLLVDLLEEIVTDLEESLEGLTAPVERLDAYIRTLVRWHVVRREETFIASIEVRSLTSDRQESYMQLRDRFDVILGEILRDGADQGVFSFQHPGVLRNAILSAVTAISTWYDPSGALGLDVLTNDFVELARRMAGGSPTPV</sequence>